<dbReference type="RefSeq" id="WP_183964667.1">
    <property type="nucleotide sequence ID" value="NZ_BAABBZ010000059.1"/>
</dbReference>
<comment type="subcellular location">
    <subcellularLocation>
        <location evidence="1">Periplasm</location>
    </subcellularLocation>
</comment>
<dbReference type="AlphaFoldDB" id="A0A7W6DU58"/>
<proteinExistence type="predicted"/>
<dbReference type="Proteomes" id="UP000541426">
    <property type="component" value="Unassembled WGS sequence"/>
</dbReference>
<dbReference type="InterPro" id="IPR038404">
    <property type="entry name" value="TRAP_DctP_sf"/>
</dbReference>
<accession>A0A7W6DU58</accession>
<dbReference type="GO" id="GO:0042597">
    <property type="term" value="C:periplasmic space"/>
    <property type="evidence" value="ECO:0007669"/>
    <property type="project" value="UniProtKB-SubCell"/>
</dbReference>
<dbReference type="EMBL" id="JACIEJ010000003">
    <property type="protein sequence ID" value="MBB3985274.1"/>
    <property type="molecule type" value="Genomic_DNA"/>
</dbReference>
<reference evidence="4 5" key="1">
    <citation type="submission" date="2020-08" db="EMBL/GenBank/DDBJ databases">
        <title>Genomic Encyclopedia of Type Strains, Phase IV (KMG-IV): sequencing the most valuable type-strain genomes for metagenomic binning, comparative biology and taxonomic classification.</title>
        <authorList>
            <person name="Goeker M."/>
        </authorList>
    </citation>
    <scope>NUCLEOTIDE SEQUENCE [LARGE SCALE GENOMIC DNA]</scope>
    <source>
        <strain evidence="4 5">DSM 102235</strain>
    </source>
</reference>
<name>A0A7W6DU58_9RHOB</name>
<sequence length="99" mass="11039">MALSDHKWEFLPLLASKVTWAQLSDTENGWLSEASTAATEYQRSNDTEANAALLAIVSEAGKVSDFNTEAFRKATAPFYDTWREKYGDFIEALLTQSQA</sequence>
<keyword evidence="5" id="KW-1185">Reference proteome</keyword>
<evidence type="ECO:0000256" key="3">
    <source>
        <dbReference type="ARBA" id="ARBA00022764"/>
    </source>
</evidence>
<dbReference type="Pfam" id="PF03480">
    <property type="entry name" value="DctP"/>
    <property type="match status" value="1"/>
</dbReference>
<comment type="caution">
    <text evidence="4">The sequence shown here is derived from an EMBL/GenBank/DDBJ whole genome shotgun (WGS) entry which is preliminary data.</text>
</comment>
<organism evidence="4 5">
    <name type="scientific">Sagittula marina</name>
    <dbReference type="NCBI Taxonomy" id="943940"/>
    <lineage>
        <taxon>Bacteria</taxon>
        <taxon>Pseudomonadati</taxon>
        <taxon>Pseudomonadota</taxon>
        <taxon>Alphaproteobacteria</taxon>
        <taxon>Rhodobacterales</taxon>
        <taxon>Roseobacteraceae</taxon>
        <taxon>Sagittula</taxon>
    </lineage>
</organism>
<evidence type="ECO:0000313" key="4">
    <source>
        <dbReference type="EMBL" id="MBB3985274.1"/>
    </source>
</evidence>
<keyword evidence="3" id="KW-0574">Periplasm</keyword>
<keyword evidence="2" id="KW-0732">Signal</keyword>
<dbReference type="GO" id="GO:0055085">
    <property type="term" value="P:transmembrane transport"/>
    <property type="evidence" value="ECO:0007669"/>
    <property type="project" value="InterPro"/>
</dbReference>
<dbReference type="Gene3D" id="3.40.190.170">
    <property type="entry name" value="Bacterial extracellular solute-binding protein, family 7"/>
    <property type="match status" value="1"/>
</dbReference>
<dbReference type="InterPro" id="IPR018389">
    <property type="entry name" value="DctP_fam"/>
</dbReference>
<evidence type="ECO:0000256" key="1">
    <source>
        <dbReference type="ARBA" id="ARBA00004418"/>
    </source>
</evidence>
<protein>
    <submittedName>
        <fullName evidence="4">TRAP-type C4-dicarboxylate transport system substrate-binding protein</fullName>
    </submittedName>
</protein>
<evidence type="ECO:0000256" key="2">
    <source>
        <dbReference type="ARBA" id="ARBA00022729"/>
    </source>
</evidence>
<evidence type="ECO:0000313" key="5">
    <source>
        <dbReference type="Proteomes" id="UP000541426"/>
    </source>
</evidence>
<gene>
    <name evidence="4" type="ORF">GGQ68_001603</name>
</gene>